<sequence>MLSPVCPGFVCMRYIKSITQQKLSFLLAIYIGLFMNGAVFYRRFGSYAHDFTVWKGVSAVVELAATVLVTFFLLRLLSLFGRRSWRILASLVVLFSAGASYYMTFLNVVIGYGIIASVMTTDIDLSKEVVGLNFILWLIAVSALPLILIWNNRCRYTLLRQLRTPGQRIRSLVVVVLAGIMVWAPIRLLDIQQKKVERATGVDLPSYGGVVANSYLPSNWLSALGLYAWARVDESSDNNSLLNPAKKFTYQAPQNVDDTYVVFIIGETTRWDHMGIFGYERNTTPKLAQEKNLAAFRGYSCDTATKLSLRCMFVRQGGAEDNPQRTLKEQNIFAVLKQLGFSSDLYAMQSEMWFYSNTMADNIAYREQIGAEPRNRGKPVDDMLLVDEMQQSLGRNPDGKHLIILHTKGSHFNYTQRYPRSFAQWKPECIGVDSGCTKAQMINSYDNSVTYVDHFISSVIDQVRDKKAIVFYAADHGESINEREHLHGTPRELAPPEQFRVPMMVWMSDKYLENPANAQAFAQLKKEADMKVPRRHVELYDTIMGCLGYTSPDGGINENNNWCHIPQAKEAAAN</sequence>
<evidence type="ECO:0000256" key="20">
    <source>
        <dbReference type="SAM" id="Phobius"/>
    </source>
</evidence>
<dbReference type="CDD" id="cd16017">
    <property type="entry name" value="LptA"/>
    <property type="match status" value="1"/>
</dbReference>
<keyword evidence="10 20" id="KW-1133">Transmembrane helix</keyword>
<comment type="cofactor">
    <cofactor evidence="1">
        <name>Ca(2+)</name>
        <dbReference type="ChEBI" id="CHEBI:29108"/>
    </cofactor>
</comment>
<evidence type="ECO:0000256" key="19">
    <source>
        <dbReference type="ARBA" id="ARBA00079043"/>
    </source>
</evidence>
<feature type="transmembrane region" description="Helical" evidence="20">
    <location>
        <begin position="88"/>
        <end position="114"/>
    </location>
</feature>
<comment type="catalytic activity">
    <reaction evidence="13">
        <text>alpha-Kdo-(2-&gt;4)-alpha-Kdo-(2-&gt;6)-lipid A (E. coli) + a 1,2-diacyl-sn-glycero-3-phosphoethanolamine = 7-O-[2-aminoethoxy(hydroxy)phosphoryl]-alpha-Kdo-(2-&gt;4)-alpha-Kdo-(2-&gt;6)-lipid A + a 1,2-diacyl-sn-glycerol</text>
        <dbReference type="Rhea" id="RHEA:24698"/>
        <dbReference type="ChEBI" id="CHEBI:17815"/>
        <dbReference type="ChEBI" id="CHEBI:58540"/>
        <dbReference type="ChEBI" id="CHEBI:60085"/>
        <dbReference type="ChEBI" id="CHEBI:64612"/>
        <dbReference type="EC" id="2.7.8.42"/>
    </reaction>
</comment>
<evidence type="ECO:0000256" key="12">
    <source>
        <dbReference type="ARBA" id="ARBA00023136"/>
    </source>
</evidence>
<dbReference type="Pfam" id="PF00884">
    <property type="entry name" value="Sulfatase"/>
    <property type="match status" value="1"/>
</dbReference>
<dbReference type="GO" id="GO:0005886">
    <property type="term" value="C:plasma membrane"/>
    <property type="evidence" value="ECO:0007669"/>
    <property type="project" value="UniProtKB-SubCell"/>
</dbReference>
<evidence type="ECO:0000256" key="14">
    <source>
        <dbReference type="ARBA" id="ARBA00051982"/>
    </source>
</evidence>
<dbReference type="RefSeq" id="NP_709324.3">
    <property type="nucleotide sequence ID" value="NC_004337.2"/>
</dbReference>
<dbReference type="KEGG" id="sfl:SF3580"/>
<evidence type="ECO:0000256" key="5">
    <source>
        <dbReference type="ARBA" id="ARBA00022519"/>
    </source>
</evidence>
<dbReference type="SUPFAM" id="SSF53649">
    <property type="entry name" value="Alkaline phosphatase-like"/>
    <property type="match status" value="1"/>
</dbReference>
<dbReference type="AlphaFoldDB" id="A0A0H2V2K6"/>
<organism evidence="23 24">
    <name type="scientific">Shigella flexneri</name>
    <dbReference type="NCBI Taxonomy" id="623"/>
    <lineage>
        <taxon>Bacteria</taxon>
        <taxon>Pseudomonadati</taxon>
        <taxon>Pseudomonadota</taxon>
        <taxon>Gammaproteobacteria</taxon>
        <taxon>Enterobacterales</taxon>
        <taxon>Enterobacteriaceae</taxon>
        <taxon>Shigella</taxon>
    </lineage>
</organism>
<evidence type="ECO:0000256" key="17">
    <source>
        <dbReference type="ARBA" id="ARBA00066715"/>
    </source>
</evidence>
<proteinExistence type="inferred from homology"/>
<feature type="transmembrane region" description="Helical" evidence="20">
    <location>
        <begin position="53"/>
        <end position="76"/>
    </location>
</feature>
<feature type="transmembrane region" description="Helical" evidence="20">
    <location>
        <begin position="172"/>
        <end position="189"/>
    </location>
</feature>
<feature type="transmembrane region" description="Helical" evidence="20">
    <location>
        <begin position="134"/>
        <end position="151"/>
    </location>
</feature>
<dbReference type="GO" id="GO:0009245">
    <property type="term" value="P:lipid A biosynthetic process"/>
    <property type="evidence" value="ECO:0007669"/>
    <property type="project" value="UniProtKB-KW"/>
</dbReference>
<feature type="domain" description="Sulfatase N-terminal" evidence="21">
    <location>
        <begin position="260"/>
        <end position="549"/>
    </location>
</feature>
<evidence type="ECO:0000259" key="21">
    <source>
        <dbReference type="Pfam" id="PF00884"/>
    </source>
</evidence>
<dbReference type="Proteomes" id="UP000001006">
    <property type="component" value="Chromosome"/>
</dbReference>
<comment type="similarity">
    <text evidence="16">Belongs to the phosphoethanolamine transferase family. EptB subfamily.</text>
</comment>
<evidence type="ECO:0000256" key="18">
    <source>
        <dbReference type="ARBA" id="ARBA00069070"/>
    </source>
</evidence>
<dbReference type="FunFam" id="3.40.720.10:FF:000030">
    <property type="entry name" value="Phosphoethanolamine transferase eptB"/>
    <property type="match status" value="1"/>
</dbReference>
<dbReference type="HOGENOM" id="CLU_018534_1_1_6"/>
<accession>A0A0H2V2K6</accession>
<dbReference type="PATRIC" id="fig|198214.7.peg.4225"/>
<keyword evidence="8 20" id="KW-0812">Transmembrane</keyword>
<dbReference type="Gene3D" id="3.40.720.10">
    <property type="entry name" value="Alkaline Phosphatase, subunit A"/>
    <property type="match status" value="1"/>
</dbReference>
<evidence type="ECO:0000256" key="4">
    <source>
        <dbReference type="ARBA" id="ARBA00022516"/>
    </source>
</evidence>
<evidence type="ECO:0000256" key="15">
    <source>
        <dbReference type="ARBA" id="ARBA00053409"/>
    </source>
</evidence>
<keyword evidence="9" id="KW-0448">Lipopolysaccharide biosynthesis</keyword>
<keyword evidence="7" id="KW-0808">Transferase</keyword>
<evidence type="ECO:0000256" key="8">
    <source>
        <dbReference type="ARBA" id="ARBA00022692"/>
    </source>
</evidence>
<keyword evidence="6" id="KW-0441">Lipid A biosynthesis</keyword>
<evidence type="ECO:0000256" key="10">
    <source>
        <dbReference type="ARBA" id="ARBA00022989"/>
    </source>
</evidence>
<evidence type="ECO:0000256" key="7">
    <source>
        <dbReference type="ARBA" id="ARBA00022679"/>
    </source>
</evidence>
<evidence type="ECO:0000259" key="22">
    <source>
        <dbReference type="Pfam" id="PF08019"/>
    </source>
</evidence>
<keyword evidence="24" id="KW-1185">Reference proteome</keyword>
<dbReference type="EC" id="2.7.8.42" evidence="17"/>
<feature type="domain" description="Phosphoethanolamine transferase N-terminal" evidence="22">
    <location>
        <begin position="71"/>
        <end position="181"/>
    </location>
</feature>
<comment type="subcellular location">
    <subcellularLocation>
        <location evidence="2">Cell inner membrane</location>
        <topology evidence="2">Multi-pass membrane protein</topology>
    </subcellularLocation>
</comment>
<keyword evidence="5" id="KW-0997">Cell inner membrane</keyword>
<keyword evidence="11" id="KW-0443">Lipid metabolism</keyword>
<evidence type="ECO:0000313" key="24">
    <source>
        <dbReference type="Proteomes" id="UP000001006"/>
    </source>
</evidence>
<evidence type="ECO:0000256" key="13">
    <source>
        <dbReference type="ARBA" id="ARBA00050408"/>
    </source>
</evidence>
<dbReference type="InterPro" id="IPR040423">
    <property type="entry name" value="PEA_transferase"/>
</dbReference>
<dbReference type="InterPro" id="IPR000917">
    <property type="entry name" value="Sulfatase_N"/>
</dbReference>
<name>A0A0H2V2K6_SHIFL</name>
<evidence type="ECO:0000256" key="9">
    <source>
        <dbReference type="ARBA" id="ARBA00022985"/>
    </source>
</evidence>
<evidence type="ECO:0000256" key="6">
    <source>
        <dbReference type="ARBA" id="ARBA00022556"/>
    </source>
</evidence>
<dbReference type="InterPro" id="IPR058130">
    <property type="entry name" value="PEA_transf_C"/>
</dbReference>
<dbReference type="GeneID" id="1026322"/>
<keyword evidence="12 20" id="KW-0472">Membrane</keyword>
<gene>
    <name evidence="23" type="primary">yhjW</name>
    <name evidence="23" type="ordered locus">SF3580</name>
</gene>
<dbReference type="PANTHER" id="PTHR30443">
    <property type="entry name" value="INNER MEMBRANE PROTEIN"/>
    <property type="match status" value="1"/>
</dbReference>
<keyword evidence="4" id="KW-0444">Lipid biosynthesis</keyword>
<dbReference type="EMBL" id="AE005674">
    <property type="protein sequence ID" value="AAN45031.1"/>
    <property type="molecule type" value="Genomic_DNA"/>
</dbReference>
<comment type="catalytic activity">
    <reaction evidence="14">
        <text>alpha-Kdo-(2-&gt;4)-alpha-Kdo-(2-&gt;6)-lipid IVA (E. coli) + a 1,2-diacyl-sn-glycero-3-phosphoethanolamine = 7-O-[2-aminoethoxy(hydroxy)phosphoryl]-alpha-Kdo-(2-&gt;4)-alpha-Kdo-(2-&gt;6)-lipid IVA (E. coli) + a 1,2-diacyl-sn-glycerol</text>
        <dbReference type="Rhea" id="RHEA:46908"/>
        <dbReference type="ChEBI" id="CHEBI:17815"/>
        <dbReference type="ChEBI" id="CHEBI:60365"/>
        <dbReference type="ChEBI" id="CHEBI:64612"/>
        <dbReference type="ChEBI" id="CHEBI:87107"/>
        <dbReference type="EC" id="2.7.8.42"/>
    </reaction>
</comment>
<evidence type="ECO:0000313" key="23">
    <source>
        <dbReference type="EMBL" id="AAN45031.1"/>
    </source>
</evidence>
<dbReference type="PANTHER" id="PTHR30443:SF3">
    <property type="entry name" value="KDO(2)-LIPID A PHOSPHOETHANOLAMINE 7''-TRANSFERASE"/>
    <property type="match status" value="1"/>
</dbReference>
<dbReference type="GO" id="GO:0009244">
    <property type="term" value="P:lipopolysaccharide core region biosynthetic process"/>
    <property type="evidence" value="ECO:0007669"/>
    <property type="project" value="TreeGrafter"/>
</dbReference>
<evidence type="ECO:0000256" key="3">
    <source>
        <dbReference type="ARBA" id="ARBA00022475"/>
    </source>
</evidence>
<comment type="function">
    <text evidence="15">Catalyzes the addition of a phosphoethanolamine (pEtN) moiety to the outer 3-deoxy-D-manno-octulosonic acid (Kdo) residue of a Kdo(2)-lipid A. Phosphatidylethanolamines with one unsaturated acyl group function as pEtN donors and the reaction releases diacylglycerol.</text>
</comment>
<evidence type="ECO:0000256" key="2">
    <source>
        <dbReference type="ARBA" id="ARBA00004429"/>
    </source>
</evidence>
<evidence type="ECO:0000256" key="11">
    <source>
        <dbReference type="ARBA" id="ARBA00023098"/>
    </source>
</evidence>
<keyword evidence="3" id="KW-1003">Cell membrane</keyword>
<dbReference type="NCBIfam" id="NF008593">
    <property type="entry name" value="PRK11560.1"/>
    <property type="match status" value="1"/>
</dbReference>
<dbReference type="Pfam" id="PF08019">
    <property type="entry name" value="EptA_B_N"/>
    <property type="match status" value="1"/>
</dbReference>
<protein>
    <recommendedName>
        <fullName evidence="18">Kdo(2)-lipid A phosphoethanolamine 7''-transferase</fullName>
        <ecNumber evidence="17">2.7.8.42</ecNumber>
    </recommendedName>
    <alternativeName>
        <fullName evidence="19">Phosphoethanolamine transferase EptB</fullName>
    </alternativeName>
</protein>
<dbReference type="GO" id="GO:0043838">
    <property type="term" value="F:phosphatidylethanolamine:Kdo2-lipid A phosphoethanolamine transferase activity"/>
    <property type="evidence" value="ECO:0007669"/>
    <property type="project" value="TreeGrafter"/>
</dbReference>
<feature type="transmembrane region" description="Helical" evidence="20">
    <location>
        <begin position="23"/>
        <end position="41"/>
    </location>
</feature>
<evidence type="ECO:0000256" key="1">
    <source>
        <dbReference type="ARBA" id="ARBA00001913"/>
    </source>
</evidence>
<reference evidence="23 24" key="1">
    <citation type="journal article" date="2002" name="Nucleic Acids Res.">
        <title>Genome sequence of Shigella flexneri 2a: insights into pathogenicity through comparison with genomes of Escherichia coli K12 and O157.</title>
        <authorList>
            <person name="Jin Q."/>
            <person name="Yuan Z."/>
            <person name="Xu J."/>
            <person name="Wang Y."/>
            <person name="Shen Y."/>
            <person name="Lu W."/>
            <person name="Wang J."/>
            <person name="Liu H."/>
            <person name="Yang J."/>
            <person name="Yang F."/>
            <person name="Zhang X."/>
            <person name="Zhang J."/>
            <person name="Yang G."/>
            <person name="Wu H."/>
            <person name="Qu D."/>
            <person name="Dong J."/>
            <person name="Sun L."/>
            <person name="Xue Y."/>
            <person name="Zhao A."/>
            <person name="Gao Y."/>
            <person name="Zhu J."/>
            <person name="Kan B."/>
            <person name="Ding K."/>
            <person name="Chen S."/>
            <person name="Cheng H."/>
            <person name="Yao Z."/>
            <person name="He B."/>
            <person name="Chen R."/>
            <person name="Ma D."/>
            <person name="Qiang B."/>
            <person name="Wen Y."/>
            <person name="Hou Y."/>
            <person name="Yu J."/>
        </authorList>
    </citation>
    <scope>NUCLEOTIDE SEQUENCE [LARGE SCALE GENOMIC DNA]</scope>
    <source>
        <strain evidence="24">301 / Serotype 2a</strain>
    </source>
</reference>
<dbReference type="InterPro" id="IPR017850">
    <property type="entry name" value="Alkaline_phosphatase_core_sf"/>
</dbReference>
<dbReference type="InterPro" id="IPR012549">
    <property type="entry name" value="EptA-like_N"/>
</dbReference>
<dbReference type="PaxDb" id="198214-SF3580"/>
<evidence type="ECO:0000256" key="16">
    <source>
        <dbReference type="ARBA" id="ARBA00060932"/>
    </source>
</evidence>